<organism evidence="8 9">
    <name type="scientific">Candidatus Fimicola merdigallinarum</name>
    <dbReference type="NCBI Taxonomy" id="2840819"/>
    <lineage>
        <taxon>Bacteria</taxon>
        <taxon>Bacillati</taxon>
        <taxon>Bacillota</taxon>
        <taxon>Clostridia</taxon>
        <taxon>Lachnospirales</taxon>
        <taxon>Lachnospiraceae</taxon>
        <taxon>Lachnospiraceae incertae sedis</taxon>
        <taxon>Candidatus Fimicola</taxon>
    </lineage>
</organism>
<sequence length="189" mass="20125">MSTIIQLFIEFFKVGLFSIGGGAATIPFLYAMSDKTGWFTYTDLANIIAVSEATPGAIGINMATYVGFITASILGGIVATLGLVAPSIVIIDIIAGFLEKFKSSKIVKSAFYGLRPASTGLIAAACIEIVKISLIDLNGFFSYGIASLFKFKEIILAVVVFLLIKKFNKHPVFYIALSAVVGIVFKFGA</sequence>
<keyword evidence="6 7" id="KW-0472">Membrane</keyword>
<comment type="subcellular location">
    <subcellularLocation>
        <location evidence="1">Cell membrane</location>
        <topology evidence="1">Multi-pass membrane protein</topology>
    </subcellularLocation>
</comment>
<reference evidence="8" key="1">
    <citation type="submission" date="2020-10" db="EMBL/GenBank/DDBJ databases">
        <authorList>
            <person name="Gilroy R."/>
        </authorList>
    </citation>
    <scope>NUCLEOTIDE SEQUENCE</scope>
    <source>
        <strain evidence="8">F6-4510</strain>
    </source>
</reference>
<evidence type="ECO:0000313" key="9">
    <source>
        <dbReference type="Proteomes" id="UP000823611"/>
    </source>
</evidence>
<evidence type="ECO:0000256" key="5">
    <source>
        <dbReference type="ARBA" id="ARBA00022989"/>
    </source>
</evidence>
<comment type="caution">
    <text evidence="8">The sequence shown here is derived from an EMBL/GenBank/DDBJ whole genome shotgun (WGS) entry which is preliminary data.</text>
</comment>
<evidence type="ECO:0000256" key="6">
    <source>
        <dbReference type="ARBA" id="ARBA00023136"/>
    </source>
</evidence>
<proteinExistence type="inferred from homology"/>
<feature type="transmembrane region" description="Helical" evidence="7">
    <location>
        <begin position="171"/>
        <end position="188"/>
    </location>
</feature>
<accession>A0A9D9DW97</accession>
<dbReference type="Proteomes" id="UP000823611">
    <property type="component" value="Unassembled WGS sequence"/>
</dbReference>
<dbReference type="GO" id="GO:0015109">
    <property type="term" value="F:chromate transmembrane transporter activity"/>
    <property type="evidence" value="ECO:0007669"/>
    <property type="project" value="InterPro"/>
</dbReference>
<keyword evidence="3" id="KW-1003">Cell membrane</keyword>
<dbReference type="InterPro" id="IPR052518">
    <property type="entry name" value="CHR_Transporter"/>
</dbReference>
<dbReference type="PANTHER" id="PTHR43663">
    <property type="entry name" value="CHROMATE TRANSPORT PROTEIN-RELATED"/>
    <property type="match status" value="1"/>
</dbReference>
<protein>
    <submittedName>
        <fullName evidence="8">Chromate transporter</fullName>
    </submittedName>
</protein>
<feature type="transmembrane region" description="Helical" evidence="7">
    <location>
        <begin position="12"/>
        <end position="32"/>
    </location>
</feature>
<feature type="transmembrane region" description="Helical" evidence="7">
    <location>
        <begin position="65"/>
        <end position="98"/>
    </location>
</feature>
<reference evidence="8" key="2">
    <citation type="journal article" date="2021" name="PeerJ">
        <title>Extensive microbial diversity within the chicken gut microbiome revealed by metagenomics and culture.</title>
        <authorList>
            <person name="Gilroy R."/>
            <person name="Ravi A."/>
            <person name="Getino M."/>
            <person name="Pursley I."/>
            <person name="Horton D.L."/>
            <person name="Alikhan N.F."/>
            <person name="Baker D."/>
            <person name="Gharbi K."/>
            <person name="Hall N."/>
            <person name="Watson M."/>
            <person name="Adriaenssens E.M."/>
            <person name="Foster-Nyarko E."/>
            <person name="Jarju S."/>
            <person name="Secka A."/>
            <person name="Antonio M."/>
            <person name="Oren A."/>
            <person name="Chaudhuri R.R."/>
            <person name="La Ragione R."/>
            <person name="Hildebrand F."/>
            <person name="Pallen M.J."/>
        </authorList>
    </citation>
    <scope>NUCLEOTIDE SEQUENCE</scope>
    <source>
        <strain evidence="8">F6-4510</strain>
    </source>
</reference>
<evidence type="ECO:0000256" key="3">
    <source>
        <dbReference type="ARBA" id="ARBA00022475"/>
    </source>
</evidence>
<gene>
    <name evidence="8" type="ORF">IAC55_06190</name>
</gene>
<name>A0A9D9DW97_9FIRM</name>
<dbReference type="AlphaFoldDB" id="A0A9D9DW97"/>
<evidence type="ECO:0000256" key="2">
    <source>
        <dbReference type="ARBA" id="ARBA00005262"/>
    </source>
</evidence>
<evidence type="ECO:0000256" key="4">
    <source>
        <dbReference type="ARBA" id="ARBA00022692"/>
    </source>
</evidence>
<dbReference type="Pfam" id="PF02417">
    <property type="entry name" value="Chromate_transp"/>
    <property type="match status" value="1"/>
</dbReference>
<keyword evidence="4 7" id="KW-0812">Transmembrane</keyword>
<dbReference type="GO" id="GO:0005886">
    <property type="term" value="C:plasma membrane"/>
    <property type="evidence" value="ECO:0007669"/>
    <property type="project" value="UniProtKB-SubCell"/>
</dbReference>
<dbReference type="EMBL" id="JADIMX010000115">
    <property type="protein sequence ID" value="MBO8434891.1"/>
    <property type="molecule type" value="Genomic_DNA"/>
</dbReference>
<dbReference type="InterPro" id="IPR003370">
    <property type="entry name" value="Chromate_transpt"/>
</dbReference>
<feature type="transmembrane region" description="Helical" evidence="7">
    <location>
        <begin position="140"/>
        <end position="164"/>
    </location>
</feature>
<dbReference type="PANTHER" id="PTHR43663:SF1">
    <property type="entry name" value="CHROMATE TRANSPORTER"/>
    <property type="match status" value="1"/>
</dbReference>
<evidence type="ECO:0000313" key="8">
    <source>
        <dbReference type="EMBL" id="MBO8434891.1"/>
    </source>
</evidence>
<evidence type="ECO:0000256" key="7">
    <source>
        <dbReference type="SAM" id="Phobius"/>
    </source>
</evidence>
<evidence type="ECO:0000256" key="1">
    <source>
        <dbReference type="ARBA" id="ARBA00004651"/>
    </source>
</evidence>
<keyword evidence="5 7" id="KW-1133">Transmembrane helix</keyword>
<comment type="similarity">
    <text evidence="2">Belongs to the chromate ion transporter (CHR) (TC 2.A.51) family.</text>
</comment>